<dbReference type="Pfam" id="PF01177">
    <property type="entry name" value="Asp_Glu_race"/>
    <property type="match status" value="1"/>
</dbReference>
<evidence type="ECO:0000313" key="9">
    <source>
        <dbReference type="Proteomes" id="UP000244792"/>
    </source>
</evidence>
<proteinExistence type="predicted"/>
<accession>A0A2R4W144</accession>
<dbReference type="RefSeq" id="WP_199919724.1">
    <property type="nucleotide sequence ID" value="NZ_CP020921.1"/>
</dbReference>
<sequence length="279" mass="31846">MKIGIFDSGLGGVNILNSIIKSNLPLFDDIFYVADTINVPYGNKNIQELELIVGNIITFLESKGCELIISACNTSSSTVLNNLKQKTKIPIIGTIEPTINFIKETFHYKNLIILATKVTIESRIFENTLSEYGYNVYPIACPKLVDAIEFKNPSLEIEELLNRYLHIEIEVNEPIGILLGCTHYPLIKDQIKDVASKKFSTEIIILDPCERISTEALNLISKDSSINKSQRLFIYDTFDIELLKKKIEYYFKFDKVNVHFEKISNIKPLDELKINQPKY</sequence>
<evidence type="ECO:0000256" key="3">
    <source>
        <dbReference type="ARBA" id="ARBA00022960"/>
    </source>
</evidence>
<dbReference type="GO" id="GO:0008881">
    <property type="term" value="F:glutamate racemase activity"/>
    <property type="evidence" value="ECO:0007669"/>
    <property type="project" value="UniProtKB-UniRule"/>
</dbReference>
<dbReference type="GO" id="GO:0008360">
    <property type="term" value="P:regulation of cell shape"/>
    <property type="evidence" value="ECO:0007669"/>
    <property type="project" value="UniProtKB-KW"/>
</dbReference>
<dbReference type="NCBIfam" id="TIGR00067">
    <property type="entry name" value="glut_race"/>
    <property type="match status" value="1"/>
</dbReference>
<dbReference type="Gene3D" id="3.40.50.1860">
    <property type="match status" value="2"/>
</dbReference>
<evidence type="ECO:0000256" key="4">
    <source>
        <dbReference type="ARBA" id="ARBA00022984"/>
    </source>
</evidence>
<keyword evidence="3" id="KW-0133">Cell shape</keyword>
<protein>
    <recommendedName>
        <fullName evidence="2 7">Glutamate racemase</fullName>
        <ecNumber evidence="2 7">5.1.1.3</ecNumber>
    </recommendedName>
</protein>
<dbReference type="EC" id="5.1.1.3" evidence="2 7"/>
<dbReference type="InterPro" id="IPR004391">
    <property type="entry name" value="Glu_race"/>
</dbReference>
<gene>
    <name evidence="8" type="ORF">TDSAC_1150</name>
</gene>
<evidence type="ECO:0000256" key="7">
    <source>
        <dbReference type="NCBIfam" id="TIGR00067"/>
    </source>
</evidence>
<dbReference type="SUPFAM" id="SSF53681">
    <property type="entry name" value="Aspartate/glutamate racemase"/>
    <property type="match status" value="2"/>
</dbReference>
<evidence type="ECO:0000256" key="5">
    <source>
        <dbReference type="ARBA" id="ARBA00023235"/>
    </source>
</evidence>
<dbReference type="PANTHER" id="PTHR21198">
    <property type="entry name" value="GLUTAMATE RACEMASE"/>
    <property type="match status" value="1"/>
</dbReference>
<dbReference type="GO" id="GO:0071555">
    <property type="term" value="P:cell wall organization"/>
    <property type="evidence" value="ECO:0007669"/>
    <property type="project" value="UniProtKB-KW"/>
</dbReference>
<dbReference type="PANTHER" id="PTHR21198:SF3">
    <property type="entry name" value="GLUTAMATE RACEMASE"/>
    <property type="match status" value="1"/>
</dbReference>
<keyword evidence="9" id="KW-1185">Reference proteome</keyword>
<dbReference type="GO" id="GO:0009252">
    <property type="term" value="P:peptidoglycan biosynthetic process"/>
    <property type="evidence" value="ECO:0007669"/>
    <property type="project" value="UniProtKB-UniRule"/>
</dbReference>
<organism evidence="8 9">
    <name type="scientific">Thermodesulfobium acidiphilum</name>
    <dbReference type="NCBI Taxonomy" id="1794699"/>
    <lineage>
        <taxon>Bacteria</taxon>
        <taxon>Pseudomonadati</taxon>
        <taxon>Thermodesulfobiota</taxon>
        <taxon>Thermodesulfobiia</taxon>
        <taxon>Thermodesulfobiales</taxon>
        <taxon>Thermodesulfobiaceae</taxon>
        <taxon>Thermodesulfobium</taxon>
    </lineage>
</organism>
<dbReference type="Proteomes" id="UP000244792">
    <property type="component" value="Chromosome"/>
</dbReference>
<comment type="catalytic activity">
    <reaction evidence="1">
        <text>L-glutamate = D-glutamate</text>
        <dbReference type="Rhea" id="RHEA:12813"/>
        <dbReference type="ChEBI" id="CHEBI:29985"/>
        <dbReference type="ChEBI" id="CHEBI:29986"/>
        <dbReference type="EC" id="5.1.1.3"/>
    </reaction>
</comment>
<name>A0A2R4W144_THEAF</name>
<evidence type="ECO:0000256" key="2">
    <source>
        <dbReference type="ARBA" id="ARBA00013090"/>
    </source>
</evidence>
<dbReference type="KEGG" id="taci:TDSAC_1150"/>
<dbReference type="PROSITE" id="PS00924">
    <property type="entry name" value="ASP_GLU_RACEMASE_2"/>
    <property type="match status" value="1"/>
</dbReference>
<evidence type="ECO:0000313" key="8">
    <source>
        <dbReference type="EMBL" id="AWB10495.1"/>
    </source>
</evidence>
<keyword evidence="6" id="KW-0961">Cell wall biogenesis/degradation</keyword>
<reference evidence="8 9" key="1">
    <citation type="submission" date="2017-04" db="EMBL/GenBank/DDBJ databases">
        <title>Genomic insights into metabolism of Thermodesulfobium acidiphilum.</title>
        <authorList>
            <person name="Toshchakov S.V."/>
            <person name="Frolov E.N."/>
            <person name="Kublanov I.V."/>
            <person name="Samarov N.I."/>
            <person name="Novikov A."/>
            <person name="Lebedinsky A.V."/>
            <person name="Bonch-Osmolovskaya E.A."/>
            <person name="Chernyh N.A."/>
        </authorList>
    </citation>
    <scope>NUCLEOTIDE SEQUENCE [LARGE SCALE GENOMIC DNA]</scope>
    <source>
        <strain evidence="8 9">3127-1</strain>
    </source>
</reference>
<keyword evidence="5" id="KW-0413">Isomerase</keyword>
<dbReference type="InterPro" id="IPR015942">
    <property type="entry name" value="Asp/Glu/hydantoin_racemase"/>
</dbReference>
<dbReference type="AlphaFoldDB" id="A0A2R4W144"/>
<keyword evidence="4" id="KW-0573">Peptidoglycan synthesis</keyword>
<dbReference type="InterPro" id="IPR001920">
    <property type="entry name" value="Asp/Glu_race"/>
</dbReference>
<evidence type="ECO:0000256" key="6">
    <source>
        <dbReference type="ARBA" id="ARBA00023316"/>
    </source>
</evidence>
<evidence type="ECO:0000256" key="1">
    <source>
        <dbReference type="ARBA" id="ARBA00001602"/>
    </source>
</evidence>
<dbReference type="EMBL" id="CP020921">
    <property type="protein sequence ID" value="AWB10495.1"/>
    <property type="molecule type" value="Genomic_DNA"/>
</dbReference>
<dbReference type="InterPro" id="IPR033134">
    <property type="entry name" value="Asp/Glu_racemase_AS_2"/>
</dbReference>